<dbReference type="PANTHER" id="PTHR42776">
    <property type="entry name" value="SERINE PEPTIDASE S9 FAMILY MEMBER"/>
    <property type="match status" value="1"/>
</dbReference>
<organism evidence="3 4">
    <name type="scientific">Hydrocarboniphaga effusa AP103</name>
    <dbReference type="NCBI Taxonomy" id="1172194"/>
    <lineage>
        <taxon>Bacteria</taxon>
        <taxon>Pseudomonadati</taxon>
        <taxon>Pseudomonadota</taxon>
        <taxon>Gammaproteobacteria</taxon>
        <taxon>Nevskiales</taxon>
        <taxon>Nevskiaceae</taxon>
        <taxon>Hydrocarboniphaga</taxon>
    </lineage>
</organism>
<name>I8I5K2_9GAMM</name>
<dbReference type="GO" id="GO:0004252">
    <property type="term" value="F:serine-type endopeptidase activity"/>
    <property type="evidence" value="ECO:0007669"/>
    <property type="project" value="TreeGrafter"/>
</dbReference>
<dbReference type="InterPro" id="IPR001375">
    <property type="entry name" value="Peptidase_S9_cat"/>
</dbReference>
<gene>
    <name evidence="3" type="ORF">WQQ_19080</name>
</gene>
<sequence length="648" mass="70103">MGNGSIGGWLRGALIAAAAMGASVQAAPAPEVYGRLPEVELMRLAPSGRHYAFIAVVGEERRLAVVDEAGKLLYSTPVGTAKVRDLSWAGDDHLLVTVSTTFDYRLVFAQAFELYGVLNIDVPKRSSSMVFKQSASVADIVLGSFGSGVVDGQRRAYFGGLTYVRDSGNGQYVFRHGYRDLYSVDLDTGKASRLDKGEGHPHDWVVTPQGEVIAHSEYEERSGHWTLFEGKRTQRQLLSRDSPLDQVDLLGLGRSPGSLLVADGSGDRDALLELTLNDGKAEELFADRSTEDYFFDPETGLLLGARIAEEPGALLFDERLQARYLSARKAFSGFQLKLVSYSRNFDRLLVFTDGGDDSGTYWLVDIASRKADPIANAYGKIAAEDVGPTSLLHYKSGDGLAIEAVLTLPPAAKPDQALPLVVMPHGGPIGVRDRLGFDWWAQAYASAGYAVLQPNYRGSSGYGRAFLDAGYGQWGRLMQTDLSDGVKALAQAGRIDPARVCIVGGSYGGYAALAGVALQRGIYRCAVSVGGVSDLAAFFNWQVEGHGYRSGTARFWQRAIGGSGSQVRDISPAMFADKVEAPVLLIHGRDDTIVPIEQSRLMEAALRKADKPVTLLALDGEDHWLSREATRMSTLKASLDFVRQHNPP</sequence>
<accession>I8I5K2</accession>
<keyword evidence="4" id="KW-1185">Reference proteome</keyword>
<evidence type="ECO:0000259" key="2">
    <source>
        <dbReference type="Pfam" id="PF00326"/>
    </source>
</evidence>
<dbReference type="EMBL" id="AKGD01000001">
    <property type="protein sequence ID" value="EIT71771.1"/>
    <property type="molecule type" value="Genomic_DNA"/>
</dbReference>
<dbReference type="Proteomes" id="UP000003704">
    <property type="component" value="Unassembled WGS sequence"/>
</dbReference>
<dbReference type="STRING" id="1172194.WQQ_19080"/>
<evidence type="ECO:0000313" key="3">
    <source>
        <dbReference type="EMBL" id="EIT71771.1"/>
    </source>
</evidence>
<dbReference type="AlphaFoldDB" id="I8I5K2"/>
<dbReference type="Pfam" id="PF00326">
    <property type="entry name" value="Peptidase_S9"/>
    <property type="match status" value="1"/>
</dbReference>
<feature type="domain" description="Peptidase S9 prolyl oligopeptidase catalytic" evidence="2">
    <location>
        <begin position="437"/>
        <end position="645"/>
    </location>
</feature>
<proteinExistence type="predicted"/>
<comment type="caution">
    <text evidence="3">The sequence shown here is derived from an EMBL/GenBank/DDBJ whole genome shotgun (WGS) entry which is preliminary data.</text>
</comment>
<dbReference type="Gene3D" id="3.40.50.1820">
    <property type="entry name" value="alpha/beta hydrolase"/>
    <property type="match status" value="1"/>
</dbReference>
<dbReference type="SUPFAM" id="SSF53474">
    <property type="entry name" value="alpha/beta-Hydrolases"/>
    <property type="match status" value="1"/>
</dbReference>
<dbReference type="SUPFAM" id="SSF82171">
    <property type="entry name" value="DPP6 N-terminal domain-like"/>
    <property type="match status" value="1"/>
</dbReference>
<dbReference type="GO" id="GO:0006508">
    <property type="term" value="P:proteolysis"/>
    <property type="evidence" value="ECO:0007669"/>
    <property type="project" value="InterPro"/>
</dbReference>
<dbReference type="InterPro" id="IPR029058">
    <property type="entry name" value="AB_hydrolase_fold"/>
</dbReference>
<dbReference type="PANTHER" id="PTHR42776:SF27">
    <property type="entry name" value="DIPEPTIDYL PEPTIDASE FAMILY MEMBER 6"/>
    <property type="match status" value="1"/>
</dbReference>
<keyword evidence="1" id="KW-0378">Hydrolase</keyword>
<dbReference type="PATRIC" id="fig|1172194.4.peg.1849"/>
<reference evidence="3 4" key="1">
    <citation type="journal article" date="2012" name="J. Bacteriol.">
        <title>Genome Sequence of n-Alkane-Degrading Hydrocarboniphaga effusa Strain AP103T (ATCC BAA-332T).</title>
        <authorList>
            <person name="Chang H.K."/>
            <person name="Zylstra G.J."/>
            <person name="Chae J.C."/>
        </authorList>
    </citation>
    <scope>NUCLEOTIDE SEQUENCE [LARGE SCALE GENOMIC DNA]</scope>
    <source>
        <strain evidence="3 4">AP103</strain>
    </source>
</reference>
<evidence type="ECO:0000313" key="4">
    <source>
        <dbReference type="Proteomes" id="UP000003704"/>
    </source>
</evidence>
<protein>
    <recommendedName>
        <fullName evidence="2">Peptidase S9 prolyl oligopeptidase catalytic domain-containing protein</fullName>
    </recommendedName>
</protein>
<evidence type="ECO:0000256" key="1">
    <source>
        <dbReference type="ARBA" id="ARBA00022801"/>
    </source>
</evidence>